<protein>
    <recommendedName>
        <fullName evidence="1">Coatomer beta subunit C-terminal domain-containing protein</fullName>
    </recommendedName>
</protein>
<dbReference type="Proteomes" id="UP000054166">
    <property type="component" value="Unassembled WGS sequence"/>
</dbReference>
<dbReference type="AlphaFoldDB" id="A0A0C3EWN0"/>
<proteinExistence type="predicted"/>
<dbReference type="STRING" id="765440.A0A0C3EWN0"/>
<gene>
    <name evidence="2" type="ORF">PILCRDRAFT_23946</name>
</gene>
<sequence>RKDVESAKAVIVQVDDLLTFRQFLKKSADDAIDAWTYGFFPLYDEDVRKATGCTEICEDFISNLSYISQLTGFSDPVYAEA</sequence>
<feature type="non-terminal residue" evidence="2">
    <location>
        <position position="1"/>
    </location>
</feature>
<dbReference type="EMBL" id="KN833133">
    <property type="protein sequence ID" value="KIM72414.1"/>
    <property type="molecule type" value="Genomic_DNA"/>
</dbReference>
<dbReference type="OrthoDB" id="2692873at2759"/>
<dbReference type="GO" id="GO:0030126">
    <property type="term" value="C:COPI vesicle coat"/>
    <property type="evidence" value="ECO:0007669"/>
    <property type="project" value="InterPro"/>
</dbReference>
<accession>A0A0C3EWN0</accession>
<dbReference type="InParanoid" id="A0A0C3EWN0"/>
<evidence type="ECO:0000313" key="3">
    <source>
        <dbReference type="Proteomes" id="UP000054166"/>
    </source>
</evidence>
<dbReference type="Pfam" id="PF07718">
    <property type="entry name" value="Coatamer_beta_C"/>
    <property type="match status" value="1"/>
</dbReference>
<feature type="non-terminal residue" evidence="2">
    <location>
        <position position="81"/>
    </location>
</feature>
<dbReference type="GO" id="GO:0005198">
    <property type="term" value="F:structural molecule activity"/>
    <property type="evidence" value="ECO:0007669"/>
    <property type="project" value="InterPro"/>
</dbReference>
<organism evidence="2 3">
    <name type="scientific">Piloderma croceum (strain F 1598)</name>
    <dbReference type="NCBI Taxonomy" id="765440"/>
    <lineage>
        <taxon>Eukaryota</taxon>
        <taxon>Fungi</taxon>
        <taxon>Dikarya</taxon>
        <taxon>Basidiomycota</taxon>
        <taxon>Agaricomycotina</taxon>
        <taxon>Agaricomycetes</taxon>
        <taxon>Agaricomycetidae</taxon>
        <taxon>Atheliales</taxon>
        <taxon>Atheliaceae</taxon>
        <taxon>Piloderma</taxon>
    </lineage>
</organism>
<evidence type="ECO:0000313" key="2">
    <source>
        <dbReference type="EMBL" id="KIM72414.1"/>
    </source>
</evidence>
<dbReference type="GO" id="GO:0006886">
    <property type="term" value="P:intracellular protein transport"/>
    <property type="evidence" value="ECO:0007669"/>
    <property type="project" value="InterPro"/>
</dbReference>
<reference evidence="2 3" key="1">
    <citation type="submission" date="2014-04" db="EMBL/GenBank/DDBJ databases">
        <authorList>
            <consortium name="DOE Joint Genome Institute"/>
            <person name="Kuo A."/>
            <person name="Tarkka M."/>
            <person name="Buscot F."/>
            <person name="Kohler A."/>
            <person name="Nagy L.G."/>
            <person name="Floudas D."/>
            <person name="Copeland A."/>
            <person name="Barry K.W."/>
            <person name="Cichocki N."/>
            <person name="Veneault-Fourrey C."/>
            <person name="LaButti K."/>
            <person name="Lindquist E.A."/>
            <person name="Lipzen A."/>
            <person name="Lundell T."/>
            <person name="Morin E."/>
            <person name="Murat C."/>
            <person name="Sun H."/>
            <person name="Tunlid A."/>
            <person name="Henrissat B."/>
            <person name="Grigoriev I.V."/>
            <person name="Hibbett D.S."/>
            <person name="Martin F."/>
            <person name="Nordberg H.P."/>
            <person name="Cantor M.N."/>
            <person name="Hua S.X."/>
        </authorList>
    </citation>
    <scope>NUCLEOTIDE SEQUENCE [LARGE SCALE GENOMIC DNA]</scope>
    <source>
        <strain evidence="2 3">F 1598</strain>
    </source>
</reference>
<dbReference type="HOGENOM" id="CLU_177939_0_0_1"/>
<reference evidence="3" key="2">
    <citation type="submission" date="2015-01" db="EMBL/GenBank/DDBJ databases">
        <title>Evolutionary Origins and Diversification of the Mycorrhizal Mutualists.</title>
        <authorList>
            <consortium name="DOE Joint Genome Institute"/>
            <consortium name="Mycorrhizal Genomics Consortium"/>
            <person name="Kohler A."/>
            <person name="Kuo A."/>
            <person name="Nagy L.G."/>
            <person name="Floudas D."/>
            <person name="Copeland A."/>
            <person name="Barry K.W."/>
            <person name="Cichocki N."/>
            <person name="Veneault-Fourrey C."/>
            <person name="LaButti K."/>
            <person name="Lindquist E.A."/>
            <person name="Lipzen A."/>
            <person name="Lundell T."/>
            <person name="Morin E."/>
            <person name="Murat C."/>
            <person name="Riley R."/>
            <person name="Ohm R."/>
            <person name="Sun H."/>
            <person name="Tunlid A."/>
            <person name="Henrissat B."/>
            <person name="Grigoriev I.V."/>
            <person name="Hibbett D.S."/>
            <person name="Martin F."/>
        </authorList>
    </citation>
    <scope>NUCLEOTIDE SEQUENCE [LARGE SCALE GENOMIC DNA]</scope>
    <source>
        <strain evidence="3">F 1598</strain>
    </source>
</reference>
<name>A0A0C3EWN0_PILCF</name>
<dbReference type="InterPro" id="IPR011710">
    <property type="entry name" value="Coatomer_bsu_C"/>
</dbReference>
<keyword evidence="3" id="KW-1185">Reference proteome</keyword>
<dbReference type="GO" id="GO:0016192">
    <property type="term" value="P:vesicle-mediated transport"/>
    <property type="evidence" value="ECO:0007669"/>
    <property type="project" value="InterPro"/>
</dbReference>
<evidence type="ECO:0000259" key="1">
    <source>
        <dbReference type="Pfam" id="PF07718"/>
    </source>
</evidence>
<feature type="domain" description="Coatomer beta subunit C-terminal" evidence="1">
    <location>
        <begin position="14"/>
        <end position="81"/>
    </location>
</feature>